<protein>
    <submittedName>
        <fullName evidence="2">Uncharacterized protein</fullName>
    </submittedName>
</protein>
<feature type="transmembrane region" description="Helical" evidence="1">
    <location>
        <begin position="29"/>
        <end position="48"/>
    </location>
</feature>
<feature type="transmembrane region" description="Helical" evidence="1">
    <location>
        <begin position="124"/>
        <end position="144"/>
    </location>
</feature>
<gene>
    <name evidence="2" type="ORF">MNBD_PLANCTO03-1028</name>
</gene>
<dbReference type="AlphaFoldDB" id="A0A3B1DUG9"/>
<accession>A0A3B1DUG9</accession>
<name>A0A3B1DUG9_9ZZZZ</name>
<organism evidence="2">
    <name type="scientific">hydrothermal vent metagenome</name>
    <dbReference type="NCBI Taxonomy" id="652676"/>
    <lineage>
        <taxon>unclassified sequences</taxon>
        <taxon>metagenomes</taxon>
        <taxon>ecological metagenomes</taxon>
    </lineage>
</organism>
<evidence type="ECO:0000256" key="1">
    <source>
        <dbReference type="SAM" id="Phobius"/>
    </source>
</evidence>
<reference evidence="2" key="1">
    <citation type="submission" date="2018-06" db="EMBL/GenBank/DDBJ databases">
        <authorList>
            <person name="Zhirakovskaya E."/>
        </authorList>
    </citation>
    <scope>NUCLEOTIDE SEQUENCE</scope>
</reference>
<keyword evidence="1" id="KW-1133">Transmembrane helix</keyword>
<feature type="non-terminal residue" evidence="2">
    <location>
        <position position="164"/>
    </location>
</feature>
<dbReference type="EMBL" id="UOGK01000711">
    <property type="protein sequence ID" value="VAX42541.1"/>
    <property type="molecule type" value="Genomic_DNA"/>
</dbReference>
<keyword evidence="1" id="KW-0472">Membrane</keyword>
<evidence type="ECO:0000313" key="2">
    <source>
        <dbReference type="EMBL" id="VAX42541.1"/>
    </source>
</evidence>
<sequence>MAAALEAIFGPRVSNEELAKHRARYLAPAYILTVARILLLISIFLPYWHMELRAPQYPDGLYVTAYVNRLTGDVKEIDGLNHYIGMRPLEDAAKLERMLSITALISLVLLVEGALYVHSRWALLLTLPSILFPPIFLIDLYLWLNHFGQNLDPTAPLSNAIEPF</sequence>
<proteinExistence type="predicted"/>
<feature type="transmembrane region" description="Helical" evidence="1">
    <location>
        <begin position="98"/>
        <end position="117"/>
    </location>
</feature>
<keyword evidence="1" id="KW-0812">Transmembrane</keyword>